<accession>A0ACB5S306</accession>
<keyword evidence="2" id="KW-1185">Reference proteome</keyword>
<name>A0ACB5S306_9PEZI</name>
<keyword evidence="1" id="KW-0378">Hydrolase</keyword>
<gene>
    <name evidence="1" type="primary">g11143</name>
    <name evidence="1" type="ORF">NpPPO83_00011143</name>
</gene>
<dbReference type="Proteomes" id="UP001165186">
    <property type="component" value="Unassembled WGS sequence"/>
</dbReference>
<evidence type="ECO:0000313" key="1">
    <source>
        <dbReference type="EMBL" id="GME27183.1"/>
    </source>
</evidence>
<sequence length="331" mass="35243">MVDQTSSADISWQSVLWKQIYKKSNFAIESSAVCTWERLVRFIAVEDDLEHIGEPIDPDLDVGAALASNHAVRVRLYATTTVLSALAQPTSTTLTIRTLLSPLTAREAGTIRCIGLNYRAHAAEMNLALPAHPTLFFKPATSLNHPNGPLRIPACATSPPQADYEAELAVVIGRRCRDVAAADALACVLGYAAANDVSARAHQFAGAQWAFGKGFDGFAPVGPCLVSAARRVREAREVELRTVVNGAAVQEARADDMIFSVAEIVAYLSQGTTLEPGTIILTGTPCGIGVSRSPPVFLKSGDDVRIVMSHGLGSLVNTVEYEDSPSSKSVV</sequence>
<comment type="caution">
    <text evidence="1">The sequence shown here is derived from an EMBL/GenBank/DDBJ whole genome shotgun (WGS) entry which is preliminary data.</text>
</comment>
<evidence type="ECO:0000313" key="2">
    <source>
        <dbReference type="Proteomes" id="UP001165186"/>
    </source>
</evidence>
<organism evidence="1 2">
    <name type="scientific">Neofusicoccum parvum</name>
    <dbReference type="NCBI Taxonomy" id="310453"/>
    <lineage>
        <taxon>Eukaryota</taxon>
        <taxon>Fungi</taxon>
        <taxon>Dikarya</taxon>
        <taxon>Ascomycota</taxon>
        <taxon>Pezizomycotina</taxon>
        <taxon>Dothideomycetes</taxon>
        <taxon>Dothideomycetes incertae sedis</taxon>
        <taxon>Botryosphaeriales</taxon>
        <taxon>Botryosphaeriaceae</taxon>
        <taxon>Neofusicoccum</taxon>
    </lineage>
</organism>
<proteinExistence type="predicted"/>
<reference evidence="1" key="1">
    <citation type="submission" date="2024-09" db="EMBL/GenBank/DDBJ databases">
        <title>Draft Genome Sequences of Neofusicoccum parvum.</title>
        <authorList>
            <person name="Ashida A."/>
            <person name="Camagna M."/>
            <person name="Tanaka A."/>
            <person name="Takemoto D."/>
        </authorList>
    </citation>
    <scope>NUCLEOTIDE SEQUENCE</scope>
    <source>
        <strain evidence="1">PPO83</strain>
    </source>
</reference>
<dbReference type="EMBL" id="BSXG01000035">
    <property type="protein sequence ID" value="GME27183.1"/>
    <property type="molecule type" value="Genomic_DNA"/>
</dbReference>
<protein>
    <submittedName>
        <fullName evidence="1">Fumarylacetoacetate hydrolase</fullName>
    </submittedName>
</protein>